<organism evidence="2 3">
    <name type="scientific">Sodalis ligni</name>
    <dbReference type="NCBI Taxonomy" id="2697027"/>
    <lineage>
        <taxon>Bacteria</taxon>
        <taxon>Pseudomonadati</taxon>
        <taxon>Pseudomonadota</taxon>
        <taxon>Gammaproteobacteria</taxon>
        <taxon>Enterobacterales</taxon>
        <taxon>Bruguierivoracaceae</taxon>
        <taxon>Sodalis</taxon>
    </lineage>
</organism>
<dbReference type="InterPro" id="IPR036237">
    <property type="entry name" value="Xyl_isomerase-like_sf"/>
</dbReference>
<dbReference type="Pfam" id="PF01261">
    <property type="entry name" value="AP_endonuc_2"/>
    <property type="match status" value="1"/>
</dbReference>
<evidence type="ECO:0000259" key="1">
    <source>
        <dbReference type="Pfam" id="PF01261"/>
    </source>
</evidence>
<dbReference type="AlphaFoldDB" id="A0A4V2Q2K8"/>
<dbReference type="Gene3D" id="3.20.20.150">
    <property type="entry name" value="Divalent-metal-dependent TIM barrel enzymes"/>
    <property type="match status" value="1"/>
</dbReference>
<reference evidence="2 3" key="1">
    <citation type="submission" date="2019-02" db="EMBL/GenBank/DDBJ databases">
        <title>Investigation of anaerobic lignin degradation for improved lignocellulosic biofuels.</title>
        <authorList>
            <person name="Deangelis K."/>
        </authorList>
    </citation>
    <scope>NUCLEOTIDE SEQUENCE [LARGE SCALE GENOMIC DNA]</scope>
    <source>
        <strain evidence="2 3">159R</strain>
    </source>
</reference>
<evidence type="ECO:0000313" key="3">
    <source>
        <dbReference type="Proteomes" id="UP000294555"/>
    </source>
</evidence>
<dbReference type="Proteomes" id="UP000294555">
    <property type="component" value="Unassembled WGS sequence"/>
</dbReference>
<feature type="domain" description="Xylose isomerase-like TIM barrel" evidence="1">
    <location>
        <begin position="52"/>
        <end position="242"/>
    </location>
</feature>
<proteinExistence type="predicted"/>
<dbReference type="EMBL" id="SJOI01000001">
    <property type="protein sequence ID" value="TCL03308.1"/>
    <property type="molecule type" value="Genomic_DNA"/>
</dbReference>
<keyword evidence="3" id="KW-1185">Reference proteome</keyword>
<protein>
    <submittedName>
        <fullName evidence="2">Sugar phosphate isomerase/epimerase</fullName>
    </submittedName>
</protein>
<comment type="caution">
    <text evidence="2">The sequence shown here is derived from an EMBL/GenBank/DDBJ whole genome shotgun (WGS) entry which is preliminary data.</text>
</comment>
<gene>
    <name evidence="2" type="ORF">EZJ58_1369</name>
</gene>
<dbReference type="OrthoDB" id="6622255at2"/>
<dbReference type="GO" id="GO:0016853">
    <property type="term" value="F:isomerase activity"/>
    <property type="evidence" value="ECO:0007669"/>
    <property type="project" value="UniProtKB-KW"/>
</dbReference>
<evidence type="ECO:0000313" key="2">
    <source>
        <dbReference type="EMBL" id="TCL03308.1"/>
    </source>
</evidence>
<accession>A0A4V2Q2K8</accession>
<keyword evidence="2" id="KW-0413">Isomerase</keyword>
<dbReference type="SUPFAM" id="SSF51658">
    <property type="entry name" value="Xylose isomerase-like"/>
    <property type="match status" value="1"/>
</dbReference>
<dbReference type="InterPro" id="IPR013022">
    <property type="entry name" value="Xyl_isomerase-like_TIM-brl"/>
</dbReference>
<sequence length="304" mass="33706">MTKTHRLYPSAHIAELFFPLTRDENAVAQVVRRIADGGYYRGFETGIIHQPPVAETIRAIAGQHGLNVTQWLTFELLKDRLNLSSLDTALREKSIKRACELVHLAAACGTSKLSLVSGDDPGEERREEAKKGFAEALVRVGETARQYPDMLVQVEPLDRFAHKRQLIGPTGETVEWMMRLRPDCPRLYLAWDSAHVALNQEDLADSLKLAAPIMSQMHLANAILDPQAQGYGDYHMKFGEPGFLTAGVAARIIRTALALPLSPELKAISIAVEMRTGEGDDLWDNERQCRAFLQRALAAAENPG</sequence>
<name>A0A4V2Q2K8_9GAMM</name>
<dbReference type="RefSeq" id="WP_132922190.1">
    <property type="nucleotide sequence ID" value="NZ_SJOI01000001.1"/>
</dbReference>